<evidence type="ECO:0000313" key="2">
    <source>
        <dbReference type="Proteomes" id="UP000291591"/>
    </source>
</evidence>
<dbReference type="AlphaFoldDB" id="A0A4Q7UY62"/>
<accession>A0A4Q7UY62</accession>
<name>A0A4Q7UY62_PSEST</name>
<proteinExistence type="predicted"/>
<reference evidence="1 2" key="1">
    <citation type="submission" date="2019-02" db="EMBL/GenBank/DDBJ databases">
        <title>Sequencing the genomes of 1000 actinobacteria strains.</title>
        <authorList>
            <person name="Klenk H.-P."/>
        </authorList>
    </citation>
    <scope>NUCLEOTIDE SEQUENCE [LARGE SCALE GENOMIC DNA]</scope>
    <source>
        <strain evidence="1 2">DSM 45779</strain>
    </source>
</reference>
<gene>
    <name evidence="1" type="ORF">EV383_2942</name>
</gene>
<comment type="caution">
    <text evidence="1">The sequence shown here is derived from an EMBL/GenBank/DDBJ whole genome shotgun (WGS) entry which is preliminary data.</text>
</comment>
<sequence length="48" mass="5396">MRRGEVWTYDPVLGTPGRSRRRLGERVHVASTEEMDAVDAALRAAQDL</sequence>
<dbReference type="Proteomes" id="UP000291591">
    <property type="component" value="Unassembled WGS sequence"/>
</dbReference>
<dbReference type="EMBL" id="SHKL01000001">
    <property type="protein sequence ID" value="RZT86054.1"/>
    <property type="molecule type" value="Genomic_DNA"/>
</dbReference>
<keyword evidence="2" id="KW-1185">Reference proteome</keyword>
<dbReference type="RefSeq" id="WP_165438354.1">
    <property type="nucleotide sequence ID" value="NZ_SHKL01000001.1"/>
</dbReference>
<protein>
    <submittedName>
        <fullName evidence="1">Uncharacterized protein</fullName>
    </submittedName>
</protein>
<evidence type="ECO:0000313" key="1">
    <source>
        <dbReference type="EMBL" id="RZT86054.1"/>
    </source>
</evidence>
<organism evidence="1 2">
    <name type="scientific">Pseudonocardia sediminis</name>
    <dbReference type="NCBI Taxonomy" id="1397368"/>
    <lineage>
        <taxon>Bacteria</taxon>
        <taxon>Bacillati</taxon>
        <taxon>Actinomycetota</taxon>
        <taxon>Actinomycetes</taxon>
        <taxon>Pseudonocardiales</taxon>
        <taxon>Pseudonocardiaceae</taxon>
        <taxon>Pseudonocardia</taxon>
    </lineage>
</organism>